<dbReference type="AlphaFoldDB" id="A0A9P6H774"/>
<organism evidence="2 3">
    <name type="scientific">Thelephora terrestris</name>
    <dbReference type="NCBI Taxonomy" id="56493"/>
    <lineage>
        <taxon>Eukaryota</taxon>
        <taxon>Fungi</taxon>
        <taxon>Dikarya</taxon>
        <taxon>Basidiomycota</taxon>
        <taxon>Agaricomycotina</taxon>
        <taxon>Agaricomycetes</taxon>
        <taxon>Thelephorales</taxon>
        <taxon>Thelephoraceae</taxon>
        <taxon>Thelephora</taxon>
    </lineage>
</organism>
<protein>
    <submittedName>
        <fullName evidence="2">Uncharacterized protein</fullName>
    </submittedName>
</protein>
<dbReference type="Proteomes" id="UP000736335">
    <property type="component" value="Unassembled WGS sequence"/>
</dbReference>
<feature type="region of interest" description="Disordered" evidence="1">
    <location>
        <begin position="680"/>
        <end position="713"/>
    </location>
</feature>
<proteinExistence type="predicted"/>
<sequence length="1002" mass="109437">MAPKRSVGKPSCGPGSGTTASALPPKPTKPPNPPKPARPGKTPEQHEFLISYMPEFVAHQTAGALERFWPTVFTPWYQKWPVGITTESIEKWGSPEAAKLMLRQAHQQKLRMWFHNQARPTSKPPKSDLRLNQTDKRKLAPAQAYCNYAWKSGLKEIVEARWNQHIKSNPAALDGGSAEDFASGDKIPLTFMLKIAKEVYDALSPEERKIVDDRREEDRQKLYRSIQDIDDVGERDAKLTKHETNQPSVATSLNRVLKNLEDQAGCVALLLVGYVNPRDGSTSYQNYSQGKTEDGQGFRAFCGTDWDDVVEKRFLEWSRGVFGELESTRRSTFMFTNKPPIPGAVASSSTEGNSQTPLIVKARPRTSAISIEDEDEDEDEEEGEYIETFDLAPLPQSVEAAQSVPAQGPIPTPVGSQPITASIELLHDGLEAIMFVSPQEIFGPHQSAGSAGNMSTVVSTAVPQLPPARPFPVFGSSQAIIPDQVTGSPMLSKLSHLVPAPILGSPQMVTPHNIDTRQISQAVPSHPVAVSPMVSEIPHLVPSSDLDTPYQTSQAVPSHLVAISPMISEISHLVPSSDLGSSPITPPRPSVVHNLSATPGPQVARVLPQSIGPHRPSNLAEEVTSGGSRTVVTPRSIYKTRDRTNAVPAHGLRRDSIEGVPEVILTLGGSGYELVTASEQPDISTAPPSTTSISTAPSPTTAPSTVPSDEFIVPSSQGSFEELTIPMNIDASLTDDTSPTGESATPSLQQSPEEPSITISPLFNCRFALRIIPTYQIDRSDFPSWFQERGRLDAVLSVEGGGLWERLISAWLRQERRVGFGLNEKVGASLPMKKKPGILKEYFKWHHNPSKGNAIILPGFGEEVFDWWNSIQPKWRYRNESDADTPNDYSFILAGGKKGVFLFILCLAWWDRAHGLGLEKTKTERRAAARAAGKDDASLDFRDLPDHDISWFNIVNDLLIVFERAHVWPVPVAGASAGVVSGRRKRATEGASASSPKKKKVS</sequence>
<evidence type="ECO:0000313" key="2">
    <source>
        <dbReference type="EMBL" id="KAF9780940.1"/>
    </source>
</evidence>
<name>A0A9P6H774_9AGAM</name>
<reference evidence="2" key="2">
    <citation type="submission" date="2020-11" db="EMBL/GenBank/DDBJ databases">
        <authorList>
            <consortium name="DOE Joint Genome Institute"/>
            <person name="Kuo A."/>
            <person name="Miyauchi S."/>
            <person name="Kiss E."/>
            <person name="Drula E."/>
            <person name="Kohler A."/>
            <person name="Sanchez-Garcia M."/>
            <person name="Andreopoulos B."/>
            <person name="Barry K.W."/>
            <person name="Bonito G."/>
            <person name="Buee M."/>
            <person name="Carver A."/>
            <person name="Chen C."/>
            <person name="Cichocki N."/>
            <person name="Clum A."/>
            <person name="Culley D."/>
            <person name="Crous P.W."/>
            <person name="Fauchery L."/>
            <person name="Girlanda M."/>
            <person name="Hayes R."/>
            <person name="Keri Z."/>
            <person name="Labutti K."/>
            <person name="Lipzen A."/>
            <person name="Lombard V."/>
            <person name="Magnuson J."/>
            <person name="Maillard F."/>
            <person name="Morin E."/>
            <person name="Murat C."/>
            <person name="Nolan M."/>
            <person name="Ohm R."/>
            <person name="Pangilinan J."/>
            <person name="Pereira M."/>
            <person name="Perotto S."/>
            <person name="Peter M."/>
            <person name="Riley R."/>
            <person name="Sitrit Y."/>
            <person name="Stielow B."/>
            <person name="Szollosi G."/>
            <person name="Zifcakova L."/>
            <person name="Stursova M."/>
            <person name="Spatafora J.W."/>
            <person name="Tedersoo L."/>
            <person name="Vaario L.-M."/>
            <person name="Yamada A."/>
            <person name="Yan M."/>
            <person name="Wang P."/>
            <person name="Xu J."/>
            <person name="Bruns T."/>
            <person name="Baldrian P."/>
            <person name="Vilgalys R."/>
            <person name="Henrissat B."/>
            <person name="Grigoriev I.V."/>
            <person name="Hibbett D."/>
            <person name="Nagy L.G."/>
            <person name="Martin F.M."/>
        </authorList>
    </citation>
    <scope>NUCLEOTIDE SEQUENCE</scope>
    <source>
        <strain evidence="2">UH-Tt-Lm1</strain>
    </source>
</reference>
<evidence type="ECO:0000256" key="1">
    <source>
        <dbReference type="SAM" id="MobiDB-lite"/>
    </source>
</evidence>
<keyword evidence="3" id="KW-1185">Reference proteome</keyword>
<accession>A0A9P6H774</accession>
<feature type="region of interest" description="Disordered" evidence="1">
    <location>
        <begin position="1"/>
        <end position="43"/>
    </location>
</feature>
<reference evidence="2" key="1">
    <citation type="journal article" date="2020" name="Nat. Commun.">
        <title>Large-scale genome sequencing of mycorrhizal fungi provides insights into the early evolution of symbiotic traits.</title>
        <authorList>
            <person name="Miyauchi S."/>
            <person name="Kiss E."/>
            <person name="Kuo A."/>
            <person name="Drula E."/>
            <person name="Kohler A."/>
            <person name="Sanchez-Garcia M."/>
            <person name="Morin E."/>
            <person name="Andreopoulos B."/>
            <person name="Barry K.W."/>
            <person name="Bonito G."/>
            <person name="Buee M."/>
            <person name="Carver A."/>
            <person name="Chen C."/>
            <person name="Cichocki N."/>
            <person name="Clum A."/>
            <person name="Culley D."/>
            <person name="Crous P.W."/>
            <person name="Fauchery L."/>
            <person name="Girlanda M."/>
            <person name="Hayes R.D."/>
            <person name="Keri Z."/>
            <person name="LaButti K."/>
            <person name="Lipzen A."/>
            <person name="Lombard V."/>
            <person name="Magnuson J."/>
            <person name="Maillard F."/>
            <person name="Murat C."/>
            <person name="Nolan M."/>
            <person name="Ohm R.A."/>
            <person name="Pangilinan J."/>
            <person name="Pereira M.F."/>
            <person name="Perotto S."/>
            <person name="Peter M."/>
            <person name="Pfister S."/>
            <person name="Riley R."/>
            <person name="Sitrit Y."/>
            <person name="Stielow J.B."/>
            <person name="Szollosi G."/>
            <person name="Zifcakova L."/>
            <person name="Stursova M."/>
            <person name="Spatafora J.W."/>
            <person name="Tedersoo L."/>
            <person name="Vaario L.M."/>
            <person name="Yamada A."/>
            <person name="Yan M."/>
            <person name="Wang P."/>
            <person name="Xu J."/>
            <person name="Bruns T."/>
            <person name="Baldrian P."/>
            <person name="Vilgalys R."/>
            <person name="Dunand C."/>
            <person name="Henrissat B."/>
            <person name="Grigoriev I.V."/>
            <person name="Hibbett D."/>
            <person name="Nagy L.G."/>
            <person name="Martin F.M."/>
        </authorList>
    </citation>
    <scope>NUCLEOTIDE SEQUENCE</scope>
    <source>
        <strain evidence="2">UH-Tt-Lm1</strain>
    </source>
</reference>
<dbReference type="EMBL" id="WIUZ02000015">
    <property type="protein sequence ID" value="KAF9780940.1"/>
    <property type="molecule type" value="Genomic_DNA"/>
</dbReference>
<feature type="region of interest" description="Disordered" evidence="1">
    <location>
        <begin position="731"/>
        <end position="756"/>
    </location>
</feature>
<gene>
    <name evidence="2" type="ORF">BJ322DRAFT_1112324</name>
</gene>
<comment type="caution">
    <text evidence="2">The sequence shown here is derived from an EMBL/GenBank/DDBJ whole genome shotgun (WGS) entry which is preliminary data.</text>
</comment>
<feature type="compositionally biased region" description="Low complexity" evidence="1">
    <location>
        <begin position="681"/>
        <end position="709"/>
    </location>
</feature>
<feature type="compositionally biased region" description="Pro residues" evidence="1">
    <location>
        <begin position="24"/>
        <end position="37"/>
    </location>
</feature>
<feature type="compositionally biased region" description="Polar residues" evidence="1">
    <location>
        <begin position="734"/>
        <end position="756"/>
    </location>
</feature>
<feature type="region of interest" description="Disordered" evidence="1">
    <location>
        <begin position="982"/>
        <end position="1002"/>
    </location>
</feature>
<evidence type="ECO:0000313" key="3">
    <source>
        <dbReference type="Proteomes" id="UP000736335"/>
    </source>
</evidence>